<organism evidence="5 6">
    <name type="scientific">Mycolicibacter minnesotensis</name>
    <dbReference type="NCBI Taxonomy" id="1118379"/>
    <lineage>
        <taxon>Bacteria</taxon>
        <taxon>Bacillati</taxon>
        <taxon>Actinomycetota</taxon>
        <taxon>Actinomycetes</taxon>
        <taxon>Mycobacteriales</taxon>
        <taxon>Mycobacteriaceae</taxon>
        <taxon>Mycolicibacter</taxon>
    </lineage>
</organism>
<dbReference type="PANTHER" id="PTHR30349:SF64">
    <property type="entry name" value="PROPHAGE INTEGRASE INTD-RELATED"/>
    <property type="match status" value="1"/>
</dbReference>
<evidence type="ECO:0000313" key="6">
    <source>
        <dbReference type="Proteomes" id="UP000192320"/>
    </source>
</evidence>
<dbReference type="InterPro" id="IPR013762">
    <property type="entry name" value="Integrase-like_cat_sf"/>
</dbReference>
<evidence type="ECO:0000313" key="5">
    <source>
        <dbReference type="EMBL" id="ORB01146.1"/>
    </source>
</evidence>
<dbReference type="SUPFAM" id="SSF56349">
    <property type="entry name" value="DNA breaking-rejoining enzymes"/>
    <property type="match status" value="1"/>
</dbReference>
<dbReference type="GO" id="GO:0015074">
    <property type="term" value="P:DNA integration"/>
    <property type="evidence" value="ECO:0007669"/>
    <property type="project" value="InterPro"/>
</dbReference>
<gene>
    <name evidence="5" type="ORF">BST33_09955</name>
</gene>
<dbReference type="GO" id="GO:0003677">
    <property type="term" value="F:DNA binding"/>
    <property type="evidence" value="ECO:0007669"/>
    <property type="project" value="UniProtKB-KW"/>
</dbReference>
<keyword evidence="3" id="KW-0233">DNA recombination</keyword>
<dbReference type="InterPro" id="IPR002104">
    <property type="entry name" value="Integrase_catalytic"/>
</dbReference>
<dbReference type="GO" id="GO:0006310">
    <property type="term" value="P:DNA recombination"/>
    <property type="evidence" value="ECO:0007669"/>
    <property type="project" value="UniProtKB-KW"/>
</dbReference>
<comment type="similarity">
    <text evidence="1">Belongs to the 'phage' integrase family.</text>
</comment>
<reference evidence="5 6" key="1">
    <citation type="submission" date="2017-02" db="EMBL/GenBank/DDBJ databases">
        <title>The new phylogeny of genus Mycobacterium.</title>
        <authorList>
            <person name="Tortoli E."/>
            <person name="Trovato A."/>
            <person name="Cirillo D.M."/>
        </authorList>
    </citation>
    <scope>NUCLEOTIDE SEQUENCE [LARGE SCALE GENOMIC DNA]</scope>
    <source>
        <strain evidence="5 6">DSM 45633</strain>
    </source>
</reference>
<dbReference type="Pfam" id="PF00589">
    <property type="entry name" value="Phage_integrase"/>
    <property type="match status" value="1"/>
</dbReference>
<dbReference type="Gene3D" id="1.10.443.10">
    <property type="entry name" value="Intergrase catalytic core"/>
    <property type="match status" value="1"/>
</dbReference>
<sequence>MVQSKTHGVGKRWRARYVDDNSKEHAKSFTRKTDAQAWLDEITAAFATGSYIDPQRGKITFASFYKAWSARQVWVSGTQHAMDLAANSVTFSNVAFNDLRMSHVEEWVKRMQDRGLEATTIRTRFANVRSVIRAAVQDKAAPRDVTVTVKLPRVRKSESAMSIPTAQEVGAAIRATADIEPEYGAFIAVCGFAGLRRGEASALKVSDVDFIRKEIHVRRQVQWTDDGRMEVRGPKYGSERTIFAPEGLVKILAEHVRLYRGGDDPDRWLFPSSRDKTHPAHAATVGRWWRIVRQKVGIEYRLHDLRHFYASGLIAAGCDVVTVQRALGHSLASVTLDTYGHLWPNANDRTRKAAAGLVEQALGATADALRTDA</sequence>
<dbReference type="Proteomes" id="UP000192320">
    <property type="component" value="Unassembled WGS sequence"/>
</dbReference>
<dbReference type="PANTHER" id="PTHR30349">
    <property type="entry name" value="PHAGE INTEGRASE-RELATED"/>
    <property type="match status" value="1"/>
</dbReference>
<protein>
    <recommendedName>
        <fullName evidence="4">Tyr recombinase domain-containing protein</fullName>
    </recommendedName>
</protein>
<dbReference type="EMBL" id="MVHZ01000008">
    <property type="protein sequence ID" value="ORB01146.1"/>
    <property type="molecule type" value="Genomic_DNA"/>
</dbReference>
<evidence type="ECO:0000259" key="4">
    <source>
        <dbReference type="PROSITE" id="PS51898"/>
    </source>
</evidence>
<dbReference type="PROSITE" id="PS51898">
    <property type="entry name" value="TYR_RECOMBINASE"/>
    <property type="match status" value="1"/>
</dbReference>
<evidence type="ECO:0000256" key="3">
    <source>
        <dbReference type="ARBA" id="ARBA00023172"/>
    </source>
</evidence>
<evidence type="ECO:0000256" key="1">
    <source>
        <dbReference type="ARBA" id="ARBA00008857"/>
    </source>
</evidence>
<proteinExistence type="inferred from homology"/>
<accession>A0AA91M716</accession>
<name>A0AA91M716_9MYCO</name>
<dbReference type="AlphaFoldDB" id="A0AA91M716"/>
<dbReference type="InterPro" id="IPR011010">
    <property type="entry name" value="DNA_brk_join_enz"/>
</dbReference>
<dbReference type="Gene3D" id="1.10.150.130">
    <property type="match status" value="1"/>
</dbReference>
<comment type="caution">
    <text evidence="5">The sequence shown here is derived from an EMBL/GenBank/DDBJ whole genome shotgun (WGS) entry which is preliminary data.</text>
</comment>
<dbReference type="CDD" id="cd01189">
    <property type="entry name" value="INT_ICEBs1_C_like"/>
    <property type="match status" value="1"/>
</dbReference>
<evidence type="ECO:0000256" key="2">
    <source>
        <dbReference type="ARBA" id="ARBA00023125"/>
    </source>
</evidence>
<feature type="domain" description="Tyr recombinase" evidence="4">
    <location>
        <begin position="159"/>
        <end position="355"/>
    </location>
</feature>
<dbReference type="InterPro" id="IPR010998">
    <property type="entry name" value="Integrase_recombinase_N"/>
</dbReference>
<keyword evidence="6" id="KW-1185">Reference proteome</keyword>
<dbReference type="InterPro" id="IPR050090">
    <property type="entry name" value="Tyrosine_recombinase_XerCD"/>
</dbReference>
<keyword evidence="2" id="KW-0238">DNA-binding</keyword>